<dbReference type="AlphaFoldDB" id="A0A815XDZ0"/>
<dbReference type="EMBL" id="CAJNOG010006007">
    <property type="protein sequence ID" value="CAF1556468.1"/>
    <property type="molecule type" value="Genomic_DNA"/>
</dbReference>
<protein>
    <submittedName>
        <fullName evidence="2">Uncharacterized protein</fullName>
    </submittedName>
</protein>
<organism evidence="2 3">
    <name type="scientific">Adineta steineri</name>
    <dbReference type="NCBI Taxonomy" id="433720"/>
    <lineage>
        <taxon>Eukaryota</taxon>
        <taxon>Metazoa</taxon>
        <taxon>Spiralia</taxon>
        <taxon>Gnathifera</taxon>
        <taxon>Rotifera</taxon>
        <taxon>Eurotatoria</taxon>
        <taxon>Bdelloidea</taxon>
        <taxon>Adinetida</taxon>
        <taxon>Adinetidae</taxon>
        <taxon>Adineta</taxon>
    </lineage>
</organism>
<accession>A0A815XDZ0</accession>
<reference evidence="2" key="1">
    <citation type="submission" date="2021-02" db="EMBL/GenBank/DDBJ databases">
        <authorList>
            <person name="Nowell W R."/>
        </authorList>
    </citation>
    <scope>NUCLEOTIDE SEQUENCE</scope>
</reference>
<feature type="region of interest" description="Disordered" evidence="1">
    <location>
        <begin position="1"/>
        <end position="66"/>
    </location>
</feature>
<feature type="compositionally biased region" description="Polar residues" evidence="1">
    <location>
        <begin position="9"/>
        <end position="38"/>
    </location>
</feature>
<feature type="compositionally biased region" description="Polar residues" evidence="1">
    <location>
        <begin position="51"/>
        <end position="63"/>
    </location>
</feature>
<proteinExistence type="predicted"/>
<name>A0A815XDZ0_9BILA</name>
<feature type="non-terminal residue" evidence="2">
    <location>
        <position position="148"/>
    </location>
</feature>
<dbReference type="Proteomes" id="UP000663845">
    <property type="component" value="Unassembled WGS sequence"/>
</dbReference>
<sequence length="148" mass="15257">ANNVGTGGMTTPNSGSGPTYKTNNNPAHSGDTGNSGINNIPPKKAVVSVQRPEQSNIPQQQSVAGGPQMVFQNAPLRYYQSEYIPQQGTGQSMQLQQIPFYYTAGGLIQAAAAPGVGQPQNIMMPSGSSSAGPGVAAPPSLYYSGVYP</sequence>
<comment type="caution">
    <text evidence="2">The sequence shown here is derived from an EMBL/GenBank/DDBJ whole genome shotgun (WGS) entry which is preliminary data.</text>
</comment>
<feature type="non-terminal residue" evidence="2">
    <location>
        <position position="1"/>
    </location>
</feature>
<evidence type="ECO:0000256" key="1">
    <source>
        <dbReference type="SAM" id="MobiDB-lite"/>
    </source>
</evidence>
<gene>
    <name evidence="2" type="ORF">JYZ213_LOCUS46627</name>
</gene>
<evidence type="ECO:0000313" key="2">
    <source>
        <dbReference type="EMBL" id="CAF1556468.1"/>
    </source>
</evidence>
<evidence type="ECO:0000313" key="3">
    <source>
        <dbReference type="Proteomes" id="UP000663845"/>
    </source>
</evidence>